<name>A0A974BP67_XENLA</name>
<gene>
    <name evidence="1" type="ORF">XELAEV_18002164mg</name>
</gene>
<dbReference type="Proteomes" id="UP000694892">
    <property type="component" value="Unassembled WGS sequence"/>
</dbReference>
<sequence>MLPSPNKCSTKSIIKLQRFMSPIDPSEAANNENSCWSFHNGRPDPTLSLSLASVCPSTCLYPILMGGLTRGPNQSFQAVHLSNAFCHFTIL</sequence>
<dbReference type="AlphaFoldDB" id="A0A974BP67"/>
<dbReference type="EMBL" id="KV491579">
    <property type="protein sequence ID" value="OCT55426.1"/>
    <property type="molecule type" value="Genomic_DNA"/>
</dbReference>
<reference evidence="1" key="1">
    <citation type="submission" date="2016-05" db="EMBL/GenBank/DDBJ databases">
        <title>WGS assembly of Xenopus laevis.</title>
        <authorList>
            <person name="Session A."/>
            <person name="Uno Y."/>
            <person name="Kwon T."/>
            <person name="Chapman J."/>
            <person name="Toyoda A."/>
            <person name="Takahashi S."/>
            <person name="Fukui A."/>
            <person name="Hikosaka A."/>
            <person name="Putnam N."/>
            <person name="Stites J."/>
            <person name="Van Heeringen S."/>
            <person name="Quigley I."/>
            <person name="Heinz S."/>
            <person name="Hellsten U."/>
            <person name="Lyons J."/>
            <person name="Suzuki A."/>
            <person name="Kondo M."/>
            <person name="Ogino H."/>
            <person name="Ochi H."/>
            <person name="Bogdanovic O."/>
            <person name="Lister R."/>
            <person name="Georgiou G."/>
            <person name="Paranjpe S."/>
            <person name="Van Kruijsbergen I."/>
            <person name="Mozaffari S."/>
            <person name="Shu S."/>
            <person name="Schmutz J."/>
            <person name="Jenkins J."/>
            <person name="Grimwood J."/>
            <person name="Carlson J."/>
            <person name="Mitros T."/>
            <person name="Simakov O."/>
            <person name="Heald R."/>
            <person name="Miller K."/>
            <person name="Haudenschild C."/>
            <person name="Kuroki Y."/>
            <person name="Tanaka T."/>
            <person name="Michiue T."/>
            <person name="Watanabe M."/>
            <person name="Kinoshita T."/>
            <person name="Ohta Y."/>
            <person name="Mawaribuchi S."/>
            <person name="Suzuki Y."/>
            <person name="Haramoto Y."/>
            <person name="Yamamoto T."/>
            <person name="Takagi C."/>
            <person name="Kitzman J."/>
            <person name="Shendure J."/>
            <person name="Nakayama T."/>
            <person name="Izutsu Y."/>
            <person name="Robert J."/>
            <person name="Dichmann D."/>
            <person name="Flajnik M."/>
            <person name="Houston D."/>
            <person name="Marcotte E."/>
            <person name="Wallingford J."/>
            <person name="Ito Y."/>
            <person name="Asashima M."/>
            <person name="Ueno N."/>
            <person name="Matsuda Y."/>
            <person name="Jan Veenstra G."/>
            <person name="Fujiyama A."/>
            <person name="Harland R."/>
            <person name="Taira M."/>
            <person name="Rokhsar D.S."/>
        </authorList>
    </citation>
    <scope>NUCLEOTIDE SEQUENCE</scope>
    <source>
        <strain evidence="1">J</strain>
        <tissue evidence="1">Blood</tissue>
    </source>
</reference>
<evidence type="ECO:0000313" key="1">
    <source>
        <dbReference type="EMBL" id="OCT55426.1"/>
    </source>
</evidence>
<organism evidence="1">
    <name type="scientific">Xenopus laevis</name>
    <name type="common">African clawed frog</name>
    <dbReference type="NCBI Taxonomy" id="8355"/>
    <lineage>
        <taxon>Eukaryota</taxon>
        <taxon>Metazoa</taxon>
        <taxon>Chordata</taxon>
        <taxon>Craniata</taxon>
        <taxon>Vertebrata</taxon>
        <taxon>Euteleostomi</taxon>
        <taxon>Amphibia</taxon>
        <taxon>Batrachia</taxon>
        <taxon>Anura</taxon>
        <taxon>Pipoidea</taxon>
        <taxon>Pipidae</taxon>
        <taxon>Xenopodinae</taxon>
        <taxon>Xenopus</taxon>
        <taxon>Xenopus</taxon>
    </lineage>
</organism>
<accession>A0A974BP67</accession>
<protein>
    <submittedName>
        <fullName evidence="1">Uncharacterized protein</fullName>
    </submittedName>
</protein>
<proteinExistence type="predicted"/>